<dbReference type="EMBL" id="GBXM01102900">
    <property type="protein sequence ID" value="JAH05677.1"/>
    <property type="molecule type" value="Transcribed_RNA"/>
</dbReference>
<proteinExistence type="predicted"/>
<reference evidence="1" key="1">
    <citation type="submission" date="2014-11" db="EMBL/GenBank/DDBJ databases">
        <authorList>
            <person name="Amaro Gonzalez C."/>
        </authorList>
    </citation>
    <scope>NUCLEOTIDE SEQUENCE</scope>
</reference>
<sequence>MPFTSAGSCLIMKVPFICDKEVIYHVYL</sequence>
<protein>
    <submittedName>
        <fullName evidence="1">Uncharacterized protein</fullName>
    </submittedName>
</protein>
<evidence type="ECO:0000313" key="1">
    <source>
        <dbReference type="EMBL" id="JAH05677.1"/>
    </source>
</evidence>
<name>A0A0E9PMZ8_ANGAN</name>
<organism evidence="1">
    <name type="scientific">Anguilla anguilla</name>
    <name type="common">European freshwater eel</name>
    <name type="synonym">Muraena anguilla</name>
    <dbReference type="NCBI Taxonomy" id="7936"/>
    <lineage>
        <taxon>Eukaryota</taxon>
        <taxon>Metazoa</taxon>
        <taxon>Chordata</taxon>
        <taxon>Craniata</taxon>
        <taxon>Vertebrata</taxon>
        <taxon>Euteleostomi</taxon>
        <taxon>Actinopterygii</taxon>
        <taxon>Neopterygii</taxon>
        <taxon>Teleostei</taxon>
        <taxon>Anguilliformes</taxon>
        <taxon>Anguillidae</taxon>
        <taxon>Anguilla</taxon>
    </lineage>
</organism>
<accession>A0A0E9PMZ8</accession>
<reference evidence="1" key="2">
    <citation type="journal article" date="2015" name="Fish Shellfish Immunol.">
        <title>Early steps in the European eel (Anguilla anguilla)-Vibrio vulnificus interaction in the gills: Role of the RtxA13 toxin.</title>
        <authorList>
            <person name="Callol A."/>
            <person name="Pajuelo D."/>
            <person name="Ebbesson L."/>
            <person name="Teles M."/>
            <person name="MacKenzie S."/>
            <person name="Amaro C."/>
        </authorList>
    </citation>
    <scope>NUCLEOTIDE SEQUENCE</scope>
</reference>
<dbReference type="AlphaFoldDB" id="A0A0E9PMZ8"/>